<keyword evidence="2" id="KW-1185">Reference proteome</keyword>
<organism evidence="1 2">
    <name type="scientific">Lactuca virosa</name>
    <dbReference type="NCBI Taxonomy" id="75947"/>
    <lineage>
        <taxon>Eukaryota</taxon>
        <taxon>Viridiplantae</taxon>
        <taxon>Streptophyta</taxon>
        <taxon>Embryophyta</taxon>
        <taxon>Tracheophyta</taxon>
        <taxon>Spermatophyta</taxon>
        <taxon>Magnoliopsida</taxon>
        <taxon>eudicotyledons</taxon>
        <taxon>Gunneridae</taxon>
        <taxon>Pentapetalae</taxon>
        <taxon>asterids</taxon>
        <taxon>campanulids</taxon>
        <taxon>Asterales</taxon>
        <taxon>Asteraceae</taxon>
        <taxon>Cichorioideae</taxon>
        <taxon>Cichorieae</taxon>
        <taxon>Lactucinae</taxon>
        <taxon>Lactuca</taxon>
    </lineage>
</organism>
<dbReference type="EMBL" id="CAKMRJ010005634">
    <property type="protein sequence ID" value="CAH1450577.1"/>
    <property type="molecule type" value="Genomic_DNA"/>
</dbReference>
<dbReference type="Proteomes" id="UP001157418">
    <property type="component" value="Unassembled WGS sequence"/>
</dbReference>
<reference evidence="1 2" key="1">
    <citation type="submission" date="2022-01" db="EMBL/GenBank/DDBJ databases">
        <authorList>
            <person name="Xiong W."/>
            <person name="Schranz E."/>
        </authorList>
    </citation>
    <scope>NUCLEOTIDE SEQUENCE [LARGE SCALE GENOMIC DNA]</scope>
</reference>
<proteinExistence type="predicted"/>
<name>A0AAU9PJQ9_9ASTR</name>
<gene>
    <name evidence="1" type="ORF">LVIROSA_LOCUS35999</name>
</gene>
<protein>
    <submittedName>
        <fullName evidence="1">Uncharacterized protein</fullName>
    </submittedName>
</protein>
<evidence type="ECO:0000313" key="2">
    <source>
        <dbReference type="Proteomes" id="UP001157418"/>
    </source>
</evidence>
<accession>A0AAU9PJQ9</accession>
<evidence type="ECO:0000313" key="1">
    <source>
        <dbReference type="EMBL" id="CAH1450577.1"/>
    </source>
</evidence>
<comment type="caution">
    <text evidence="1">The sequence shown here is derived from an EMBL/GenBank/DDBJ whole genome shotgun (WGS) entry which is preliminary data.</text>
</comment>
<dbReference type="AlphaFoldDB" id="A0AAU9PJQ9"/>
<sequence>MAKRLLLGSHNIICHITPPIISHSPKKINSNFPIYQLKPHSIIHVIFELEQNITLMLIHRPCYKEEASRFDHWSNYYFHNGGYTSSHEQIA</sequence>